<feature type="compositionally biased region" description="Polar residues" evidence="4">
    <location>
        <begin position="928"/>
        <end position="938"/>
    </location>
</feature>
<feature type="domain" description="RapA2 cadherin-like" evidence="5">
    <location>
        <begin position="3271"/>
        <end position="3365"/>
    </location>
</feature>
<sequence>MTGTKYPHVFRPRSHRYALEPRQMYDGAALTEASTHHADPGEGSHDGAAFRSAATEQPGHAVQTAMLAAPRVALAAAGGMDITTSSKGLTVSEPSTLNATGADRGTLSGWSIDGSGTVTVTAVVSDTSKGLLGTTTAATSVAGGYRFTGSVADATAWLNQLTFTAADVELGNTAARTTIEVSVTDSQSHSANHSLDVTVTPSNDPVSVADATKTVDEVSSTGGPSISVIGTDTLVAIDPEVAVGTQTPEQIVYSVTDLPKYGYLALEGNRLGAGSVFTQQDVIDGKLTYVHTATGADQDTTDGFIARVNDGATPADRSDTVHVTLAIRPMNQAPTIGGTGVVYEGQPANAVDTGNVGKYIVADSGGDPQDTALRVTITGLPQHGTLYFDGMAVVVGQSFDYADRARLAYANDGVDGISQDSFGVRVTDMGGGTGVPASTDGTVHLDVHAVDDDPALDPASTRHATVTAGGDGSAGAYSVVLTPTMIGATDVDSPDQNISFVTGQAGLTHGYLLLNGERLKDGATFTMADVRAGRVQYVQTAGATAGQQDTFHFQVVDNTTALRWNPDGSTFTRIGGDYTGGTPADTLRDYTFTIDLAPTAAGNDGAFPIHDVTTVEHQSTYAGMDPSGNKIGSVLEGGSIVLHGTTTNGQPTDFSTTPGLSYTAQGVDPSQVVYTFLGFTSDGAGTGNAGTLQKQVGSAWVDISAFGTFTQADLDAGRIRFQHDGDSEDFHTTARFSVSAGLVDVVNGQPTVDNWQPSFDIYVTPTNDLPVVTGSSGTVIPEGGTGYITRGQLGISDPDDARSEPWLEGSPTLPNGDPNYAYNNDASGTGALKFMVNNLPAGGTLQYSTDGGHTWQNVTAGTLLDASIITDDSTTTGLRFVSNGSEVRNASFTVTAVDRWGAHSATDGTVSIQITNVNDAPQIAKDPTQANPTVPSDSPNNIGGAPANNPLTVVEGGAGRITDAMLQAYDPDSSARQVQYTITSAPAHGRIAYSTDGVNFQYLGVGSSFTQADVSAGRIYYLNDGTEPAGTAFPNTPDDRFGFTVSDGDKEQAGNQFWIYTSPANDPPTVTAPNGPIDLDSADPRYNPVPGFSVADPDLTTVGPGDVDYLRVTVRLLHSDGTAFSAAEYAAAGGVSIGYGTGGASVDAAHGGSNDYLVLSGTRAQVNAALAGLTVTFGSDRNAIYQVQVIADDRLRDTSGQLTGSANGGAVNQSATPGTGTATTAVDATEYDWYSAGVPVKNGNIGASSVSVRASSVNEPGTISGPSGSTVYEDQATFIGGSFVVSDPESAAFDTPVTVRLSVPSGVLGIGGNGAQGSATASAAGSRAVTISGDNTGTLVLTGRASDIQALLNDAALGLTYLSAPNVNHDMNGAAPGDVTLTVHFDDTGSAIGSDTGAGSVPNNPADLQIGIDIVAVNDPPTVNAGSGTIYLNGSTPVGGFSVDDVDYTDQGGITTGEHDFMQVTVRISDAAGNALPRSAYGDIVLGSSASGTSGATVDGTSNGNGIALVIRGTRQQVNDYLAGLKVSIGGNLANVDQAYRVDVIADDRLRDVTTGALDGSGAANGGENAATGGGVQAVPVTDVDPYGKLPAGLGQNVALGSRTVFPSSINNPTAIGVTAPNVTDESAAGIYTLSHVTLADPDAGTADITATVTLPSGFGVHDIGGSPDRTGSFGTATYVIGQDAQGRTTVTITGSIDKVQAAINAVGVKLPPSASGDNNAYWNGTFQVMISVNDGGNHGDRPDRGTLDGDAADNAAHDPSTVGDEYGYADGENGSSNALVTTRVFNVTVNSATKVSESGLVDHDGKDGVDGAQAFALFNPLDSVTLGNPADGPGHSVTLTLAQLQDLASVPLADRTMTTAAGTLVVTGYVPGADSAHGTLLYHYTLNGAQSQPGAASSMETVAIAMRDSAGFTDSGRINVTIVNDTPTARPDTGTVNEDGAPLTGNVVTGGPGADRVGADANPNPVTGVVYGTSGGHVSGHVGAGVTGTYGTLTLNADGSYTYVLDNTNPTVNALKDGQSLTEVYTYTITDGDGDRSTTTLTITIAGHTDGAPAIVPHDGNGAADGHTTVWESGLTPDGPSGQLKTATDTVDISAADGLTSITVGGTTLTAGQLAGLSAGTPRQITTSRGTLWLTGFQVTASVGGVPTAGTLSYTYTLGGSINQPGLDHSTDTIALAVNDAGGGTASGSLVVNIVNDVPTARPDTADVNEDGAPVSGNVVTGGAGADRIGADANGSPVVGVAPGNTGVPATGNLGTGVAGSYGTLTLNANGSYTYVLDNTNPAVNALKDGQTLTETYTYTIADGDGDRSTTTLTITINGHTDGVPSIVPVDGNGAATGHATVIEAGLANHDGTQTTGGSIDLTAADGLAGVTVGGTTLTLAQLDALNNGQAVTIHTPDGTLVLTGFNPTTSVGGVPTAGTLTYTYTLDHSVPRQGGGTDAIDLKVVDAGGGTANGTLVINIVDDTPTARPDTADIDEDGPSIAGNVVTGGPGADRIGADTNPLPVTGVVYGNTGGPVSGHVGTGVTGTYGTLTLNADGSYSYVLDNANPTVNALKDGDTLTEVYTYTIVDGDGDTSTTTLTITIHGHTDGGPSMKPHEGNGTNAAGENTVWESGLTSDGPDHQGRTTTGSIDITAPDGLASISVDGVVLNTAQLAALGNGSPVTVMTPYGTLTLAGFQPTRTVGGITVEGSLNYTYELNGAVTQPGIDRTADAIALTVTDAGGGSSTGRLTINIVNDAPTARPDAADVNEDGAPVSGNVVTGGAGADRIGADANALPVAGVVHGTASGPVSGNVGSGVAGTYGTLTLNADGSYTYAVDNANPTVNALKDGQTLTETYSYTIVDADGDSSTTTLTITIHGHTDGTPSIVPVDGNGAATGHATVIEAGLANHDGTQTTGGSIDLTAADGLAGVTIGGTSLTLAQLDALNNGQPVTIHTPDGTLMLTGFNPTTSVGGVPTAGTLTYTYTLDHSVPRQGGGTDTIALQVIDAGGGTASGALVVNIVDDVPTARPDTATVHEDGAPVTGNVITGGAGADRIGADANPLPVAGVVHGASNGPVSGNVGSGVAGTYGTLTLNADGSYTYALDNANPRVNALKDGDTLTEVYTYTIVDGDGDSSTTTLTITIAGHTDGTPAIVPHDGNGEGNGPLTTGHTTVWESGLTSDGPAGQGKSASDTIVVSAPDGLTSITVGGVTLTADQLTTLGNGKTVTVVTGNGTLVLTGFEPTATVGGVVTQGTLSYTYTLGGAVGQPGTDHSTDTIALSVNDAGGGKATGSLVIDIVNDVPTAHDDAASIDRDAAQGSASGNVFTGGPSHTGADRIGADGPAKGGPVTGVTSDNLGQRGSIGNASPGQYGTLVLNADGSYTYVVDPRNPQVSALDASRTLSEVFVYTITDADGDTSEARLVITIRGATPPIQARWGDQIFPLSHEWPGRDIRQGYDPGLFILPTVDGVQRDTQAWQLGRMTGAIHGLEAGTTDLDPDNVQYVLRDGVAFSRQLLVEVRSQSRVASRDAGLGSRVLWDDFSPFASQRIEQTLRHDQDERGKADKAQPSHTVRLPRADAPPAGAPSLSTRLARLAHGAPAPVAAPKLPHH</sequence>
<evidence type="ECO:0000313" key="7">
    <source>
        <dbReference type="Proteomes" id="UP000490980"/>
    </source>
</evidence>
<feature type="compositionally biased region" description="Basic and acidic residues" evidence="4">
    <location>
        <begin position="3534"/>
        <end position="3548"/>
    </location>
</feature>
<evidence type="ECO:0000313" key="6">
    <source>
        <dbReference type="EMBL" id="NII05407.1"/>
    </source>
</evidence>
<feature type="domain" description="RapA2 cadherin-like" evidence="5">
    <location>
        <begin position="2729"/>
        <end position="2816"/>
    </location>
</feature>
<name>A0A7X5ZH41_9GAMM</name>
<feature type="compositionally biased region" description="Basic and acidic residues" evidence="4">
    <location>
        <begin position="1738"/>
        <end position="1748"/>
    </location>
</feature>
<feature type="region of interest" description="Disordered" evidence="4">
    <location>
        <begin position="922"/>
        <end position="948"/>
    </location>
</feature>
<feature type="region of interest" description="Disordered" evidence="4">
    <location>
        <begin position="1558"/>
        <end position="1577"/>
    </location>
</feature>
<dbReference type="InterPro" id="IPR051561">
    <property type="entry name" value="FRAS1_ECM"/>
</dbReference>
<dbReference type="EMBL" id="JAARLZ010000002">
    <property type="protein sequence ID" value="NII05407.1"/>
    <property type="molecule type" value="Genomic_DNA"/>
</dbReference>
<dbReference type="PANTHER" id="PTHR45739">
    <property type="entry name" value="MATRIX PROTEIN, PUTATIVE-RELATED"/>
    <property type="match status" value="1"/>
</dbReference>
<keyword evidence="2" id="KW-0677">Repeat</keyword>
<dbReference type="InterPro" id="IPR040853">
    <property type="entry name" value="RapA2_cadherin-like"/>
</dbReference>
<keyword evidence="7" id="KW-1185">Reference proteome</keyword>
<evidence type="ECO:0000259" key="5">
    <source>
        <dbReference type="Pfam" id="PF17803"/>
    </source>
</evidence>
<dbReference type="InterPro" id="IPR013783">
    <property type="entry name" value="Ig-like_fold"/>
</dbReference>
<protein>
    <recommendedName>
        <fullName evidence="5">RapA2 cadherin-like domain-containing protein</fullName>
    </recommendedName>
</protein>
<keyword evidence="1" id="KW-0732">Signal</keyword>
<reference evidence="6 7" key="1">
    <citation type="submission" date="2020-03" db="EMBL/GenBank/DDBJ databases">
        <authorList>
            <person name="Lai Q."/>
        </authorList>
    </citation>
    <scope>NUCLEOTIDE SEQUENCE [LARGE SCALE GENOMIC DNA]</scope>
    <source>
        <strain evidence="6 7">CCUG 25036</strain>
    </source>
</reference>
<evidence type="ECO:0000256" key="2">
    <source>
        <dbReference type="ARBA" id="ARBA00022737"/>
    </source>
</evidence>
<dbReference type="PANTHER" id="PTHR45739:SF12">
    <property type="entry name" value="CHONDROITIN SULFATE PROTEOGLYCAN 4-LIKE ISOFORM X2"/>
    <property type="match status" value="1"/>
</dbReference>
<feature type="region of interest" description="Disordered" evidence="4">
    <location>
        <begin position="185"/>
        <end position="205"/>
    </location>
</feature>
<organism evidence="6 7">
    <name type="scientific">Luteibacter anthropi</name>
    <dbReference type="NCBI Taxonomy" id="564369"/>
    <lineage>
        <taxon>Bacteria</taxon>
        <taxon>Pseudomonadati</taxon>
        <taxon>Pseudomonadota</taxon>
        <taxon>Gammaproteobacteria</taxon>
        <taxon>Lysobacterales</taxon>
        <taxon>Rhodanobacteraceae</taxon>
        <taxon>Luteibacter</taxon>
    </lineage>
</organism>
<feature type="domain" description="RapA2 cadherin-like" evidence="5">
    <location>
        <begin position="2456"/>
        <end position="2543"/>
    </location>
</feature>
<feature type="domain" description="RapA2 cadherin-like" evidence="5">
    <location>
        <begin position="1918"/>
        <end position="2004"/>
    </location>
</feature>
<dbReference type="NCBIfam" id="TIGR01965">
    <property type="entry name" value="VCBS_repeat"/>
    <property type="match status" value="6"/>
</dbReference>
<feature type="region of interest" description="Disordered" evidence="4">
    <location>
        <begin position="1734"/>
        <end position="1771"/>
    </location>
</feature>
<keyword evidence="3" id="KW-0325">Glycoprotein</keyword>
<dbReference type="Pfam" id="PF16184">
    <property type="entry name" value="Cadherin_3"/>
    <property type="match status" value="3"/>
</dbReference>
<dbReference type="InterPro" id="IPR010221">
    <property type="entry name" value="VCBS_dom"/>
</dbReference>
<gene>
    <name evidence="6" type="ORF">HBF25_03265</name>
</gene>
<comment type="caution">
    <text evidence="6">The sequence shown here is derived from an EMBL/GenBank/DDBJ whole genome shotgun (WGS) entry which is preliminary data.</text>
</comment>
<dbReference type="RefSeq" id="WP_166946520.1">
    <property type="nucleotide sequence ID" value="NZ_JAARLZ010000002.1"/>
</dbReference>
<feature type="compositionally biased region" description="Low complexity" evidence="4">
    <location>
        <begin position="1560"/>
        <end position="1571"/>
    </location>
</feature>
<dbReference type="Gene3D" id="2.60.40.10">
    <property type="entry name" value="Immunoglobulins"/>
    <property type="match status" value="5"/>
</dbReference>
<proteinExistence type="predicted"/>
<dbReference type="PROSITE" id="PS51854">
    <property type="entry name" value="CSPG"/>
    <property type="match status" value="3"/>
</dbReference>
<dbReference type="Proteomes" id="UP000490980">
    <property type="component" value="Unassembled WGS sequence"/>
</dbReference>
<feature type="region of interest" description="Disordered" evidence="4">
    <location>
        <begin position="3534"/>
        <end position="3568"/>
    </location>
</feature>
<evidence type="ECO:0000256" key="1">
    <source>
        <dbReference type="ARBA" id="ARBA00022729"/>
    </source>
</evidence>
<dbReference type="Pfam" id="PF17803">
    <property type="entry name" value="Cadherin_4"/>
    <property type="match status" value="6"/>
</dbReference>
<evidence type="ECO:0000256" key="3">
    <source>
        <dbReference type="ARBA" id="ARBA00023180"/>
    </source>
</evidence>
<evidence type="ECO:0000256" key="4">
    <source>
        <dbReference type="SAM" id="MobiDB-lite"/>
    </source>
</evidence>
<feature type="domain" description="RapA2 cadherin-like" evidence="5">
    <location>
        <begin position="2190"/>
        <end position="2276"/>
    </location>
</feature>
<feature type="domain" description="RapA2 cadherin-like" evidence="5">
    <location>
        <begin position="2998"/>
        <end position="3083"/>
    </location>
</feature>
<feature type="compositionally biased region" description="Polar residues" evidence="4">
    <location>
        <begin position="3332"/>
        <end position="3350"/>
    </location>
</feature>
<dbReference type="InterPro" id="IPR039005">
    <property type="entry name" value="CSPG_rpt"/>
</dbReference>
<dbReference type="GO" id="GO:0009653">
    <property type="term" value="P:anatomical structure morphogenesis"/>
    <property type="evidence" value="ECO:0007669"/>
    <property type="project" value="TreeGrafter"/>
</dbReference>
<feature type="region of interest" description="Disordered" evidence="4">
    <location>
        <begin position="3298"/>
        <end position="3350"/>
    </location>
</feature>
<feature type="compositionally biased region" description="Low complexity" evidence="4">
    <location>
        <begin position="939"/>
        <end position="948"/>
    </location>
</feature>
<feature type="region of interest" description="Disordered" evidence="4">
    <location>
        <begin position="794"/>
        <end position="818"/>
    </location>
</feature>
<accession>A0A7X5ZH41</accession>